<dbReference type="AlphaFoldDB" id="A0A833VIV9"/>
<feature type="region of interest" description="Disordered" evidence="1">
    <location>
        <begin position="1"/>
        <end position="43"/>
    </location>
</feature>
<dbReference type="PANTHER" id="PTHR33386:SF13">
    <property type="entry name" value="EXPRESSED PROTEIN"/>
    <property type="match status" value="1"/>
</dbReference>
<gene>
    <name evidence="2" type="ORF">FCM35_KLT10480</name>
</gene>
<comment type="caution">
    <text evidence="2">The sequence shown here is derived from an EMBL/GenBank/DDBJ whole genome shotgun (WGS) entry which is preliminary data.</text>
</comment>
<evidence type="ECO:0000256" key="1">
    <source>
        <dbReference type="SAM" id="MobiDB-lite"/>
    </source>
</evidence>
<feature type="compositionally biased region" description="Basic and acidic residues" evidence="1">
    <location>
        <begin position="20"/>
        <end position="35"/>
    </location>
</feature>
<name>A0A833VIV9_9POAL</name>
<organism evidence="2 3">
    <name type="scientific">Carex littledalei</name>
    <dbReference type="NCBI Taxonomy" id="544730"/>
    <lineage>
        <taxon>Eukaryota</taxon>
        <taxon>Viridiplantae</taxon>
        <taxon>Streptophyta</taxon>
        <taxon>Embryophyta</taxon>
        <taxon>Tracheophyta</taxon>
        <taxon>Spermatophyta</taxon>
        <taxon>Magnoliopsida</taxon>
        <taxon>Liliopsida</taxon>
        <taxon>Poales</taxon>
        <taxon>Cyperaceae</taxon>
        <taxon>Cyperoideae</taxon>
        <taxon>Cariceae</taxon>
        <taxon>Carex</taxon>
        <taxon>Carex subgen. Euthyceras</taxon>
    </lineage>
</organism>
<proteinExistence type="predicted"/>
<evidence type="ECO:0000313" key="3">
    <source>
        <dbReference type="Proteomes" id="UP000623129"/>
    </source>
</evidence>
<evidence type="ECO:0000313" key="2">
    <source>
        <dbReference type="EMBL" id="KAF3325409.1"/>
    </source>
</evidence>
<dbReference type="PANTHER" id="PTHR33386">
    <property type="entry name" value="OS02G0740600 PROTEIN"/>
    <property type="match status" value="1"/>
</dbReference>
<dbReference type="Proteomes" id="UP000623129">
    <property type="component" value="Unassembled WGS sequence"/>
</dbReference>
<accession>A0A833VIV9</accession>
<sequence>MATNEEPPSWAETWGTGGTGDRDAAKTDTTHEDKKKHNSKGTLANVKSATLTGLSKVKVVAVLGAQKVKNGTFTGINWVREKYQKKDSATTGHK</sequence>
<protein>
    <submittedName>
        <fullName evidence="2">Uncharacterized protein</fullName>
    </submittedName>
</protein>
<reference evidence="2" key="1">
    <citation type="submission" date="2020-01" db="EMBL/GenBank/DDBJ databases">
        <title>Genome sequence of Kobresia littledalei, the first chromosome-level genome in the family Cyperaceae.</title>
        <authorList>
            <person name="Qu G."/>
        </authorList>
    </citation>
    <scope>NUCLEOTIDE SEQUENCE</scope>
    <source>
        <strain evidence="2">C.B.Clarke</strain>
        <tissue evidence="2">Leaf</tissue>
    </source>
</reference>
<dbReference type="OrthoDB" id="779084at2759"/>
<keyword evidence="3" id="KW-1185">Reference proteome</keyword>
<dbReference type="EMBL" id="SWLB01000020">
    <property type="protein sequence ID" value="KAF3325409.1"/>
    <property type="molecule type" value="Genomic_DNA"/>
</dbReference>